<gene>
    <name evidence="3" type="ORF">HINF_LOCUS4011</name>
    <name evidence="2" type="ORF">HINF_LOCUS49927</name>
</gene>
<keyword evidence="1" id="KW-1133">Transmembrane helix</keyword>
<dbReference type="EMBL" id="CATOUU010000952">
    <property type="protein sequence ID" value="CAI9962282.1"/>
    <property type="molecule type" value="Genomic_DNA"/>
</dbReference>
<evidence type="ECO:0000313" key="4">
    <source>
        <dbReference type="Proteomes" id="UP001642409"/>
    </source>
</evidence>
<keyword evidence="4" id="KW-1185">Reference proteome</keyword>
<evidence type="ECO:0000256" key="1">
    <source>
        <dbReference type="SAM" id="Phobius"/>
    </source>
</evidence>
<sequence length="197" mass="23103">MVFYTLDGIKGMLLHLEEAPSEERVNARFSCACIGFRALASLGLFLLGMQVLFSLFQDVFNVIDFVQRFYFLLEFFAKIFRYEISLVEGQPNNHRVGLYLRDLNVCVVFCVVLYNIFKFAAQFFLGQFGLKLFFQFQCFTQQDQFIFEVQFLCLGLLKIHEFSCQSIYVKYLLDIIISVENIHYIFLLGQDTVLFKL</sequence>
<name>A0AA86QWW9_9EUKA</name>
<protein>
    <submittedName>
        <fullName evidence="3">Hypothetical_protein</fullName>
    </submittedName>
</protein>
<comment type="caution">
    <text evidence="2">The sequence shown here is derived from an EMBL/GenBank/DDBJ whole genome shotgun (WGS) entry which is preliminary data.</text>
</comment>
<feature type="transmembrane region" description="Helical" evidence="1">
    <location>
        <begin position="98"/>
        <end position="117"/>
    </location>
</feature>
<reference evidence="3 4" key="2">
    <citation type="submission" date="2024-07" db="EMBL/GenBank/DDBJ databases">
        <authorList>
            <person name="Akdeniz Z."/>
        </authorList>
    </citation>
    <scope>NUCLEOTIDE SEQUENCE [LARGE SCALE GENOMIC DNA]</scope>
</reference>
<accession>A0AA86QWW9</accession>
<organism evidence="2">
    <name type="scientific">Hexamita inflata</name>
    <dbReference type="NCBI Taxonomy" id="28002"/>
    <lineage>
        <taxon>Eukaryota</taxon>
        <taxon>Metamonada</taxon>
        <taxon>Diplomonadida</taxon>
        <taxon>Hexamitidae</taxon>
        <taxon>Hexamitinae</taxon>
        <taxon>Hexamita</taxon>
    </lineage>
</organism>
<keyword evidence="1" id="KW-0472">Membrane</keyword>
<reference evidence="2" key="1">
    <citation type="submission" date="2023-06" db="EMBL/GenBank/DDBJ databases">
        <authorList>
            <person name="Kurt Z."/>
        </authorList>
    </citation>
    <scope>NUCLEOTIDE SEQUENCE</scope>
</reference>
<evidence type="ECO:0000313" key="2">
    <source>
        <dbReference type="EMBL" id="CAI9962282.1"/>
    </source>
</evidence>
<keyword evidence="1" id="KW-0812">Transmembrane</keyword>
<dbReference type="EMBL" id="CAXDID020000007">
    <property type="protein sequence ID" value="CAL5976828.1"/>
    <property type="molecule type" value="Genomic_DNA"/>
</dbReference>
<feature type="transmembrane region" description="Helical" evidence="1">
    <location>
        <begin position="34"/>
        <end position="53"/>
    </location>
</feature>
<dbReference type="Proteomes" id="UP001642409">
    <property type="component" value="Unassembled WGS sequence"/>
</dbReference>
<proteinExistence type="predicted"/>
<evidence type="ECO:0000313" key="3">
    <source>
        <dbReference type="EMBL" id="CAL5976828.1"/>
    </source>
</evidence>
<dbReference type="AlphaFoldDB" id="A0AA86QWW9"/>